<dbReference type="GO" id="GO:0000139">
    <property type="term" value="C:Golgi membrane"/>
    <property type="evidence" value="ECO:0007669"/>
    <property type="project" value="UniProtKB-SubCell"/>
</dbReference>
<evidence type="ECO:0000256" key="8">
    <source>
        <dbReference type="ARBA" id="ARBA00023034"/>
    </source>
</evidence>
<reference evidence="12 14" key="1">
    <citation type="submission" date="2024-10" db="EMBL/GenBank/DDBJ databases">
        <title>Updated reference genomes for cyclostephanoid diatoms.</title>
        <authorList>
            <person name="Roberts W.R."/>
            <person name="Alverson A.J."/>
        </authorList>
    </citation>
    <scope>NUCLEOTIDE SEQUENCE [LARGE SCALE GENOMIC DNA]</scope>
    <source>
        <strain evidence="12 14">AJA228-03</strain>
    </source>
</reference>
<dbReference type="PANTHER" id="PTHR11214:SF351">
    <property type="entry name" value="BETA-1,3-GALACTOSYLTRANSFERASE PVG3"/>
    <property type="match status" value="1"/>
</dbReference>
<evidence type="ECO:0000313" key="14">
    <source>
        <dbReference type="Proteomes" id="UP001530377"/>
    </source>
</evidence>
<feature type="region of interest" description="Disordered" evidence="11">
    <location>
        <begin position="55"/>
        <end position="81"/>
    </location>
</feature>
<dbReference type="GO" id="GO:0016757">
    <property type="term" value="F:glycosyltransferase activity"/>
    <property type="evidence" value="ECO:0007669"/>
    <property type="project" value="UniProtKB-KW"/>
</dbReference>
<sequence>MTSSDTTTRRDELDEIRPLSHYKRLIVILTSIYFGMSIDRYLNFSRCYTQKSIELPTAPSSSSSSSSHHRGDRGRDPDYDACDPRNFLVLVMGGAREKYQERRTRWRESPCPASYAEGNVTYRFLLAMPAHETIDPNGHNQAHFASHGEISDMAKLRDEYATNGDVVLLSMMDVYDNIALKELRGMEWAADRGMTSHTSIVIKHDDEYCLRPGVLSDICRGLDGLSNSSLYAGNYLWSDAQFEQQRGLDGSFAPYFSGWLYALSSDLVRDIAHDPKSVLTSMNVAYAGDLQVGWWVKNQADRADRARRIDYVMENKLIWAIDEGVEGLNSTDSRRGRRD</sequence>
<keyword evidence="6" id="KW-0735">Signal-anchor</keyword>
<dbReference type="AlphaFoldDB" id="A0ABD3R559"/>
<comment type="subcellular location">
    <subcellularLocation>
        <location evidence="1 10">Golgi apparatus membrane</location>
        <topology evidence="1 10">Single-pass type II membrane protein</topology>
    </subcellularLocation>
</comment>
<evidence type="ECO:0000256" key="9">
    <source>
        <dbReference type="ARBA" id="ARBA00023136"/>
    </source>
</evidence>
<dbReference type="EC" id="2.4.1.-" evidence="10"/>
<evidence type="ECO:0000256" key="4">
    <source>
        <dbReference type="ARBA" id="ARBA00022679"/>
    </source>
</evidence>
<organism evidence="12 14">
    <name type="scientific">Cyclostephanos tholiformis</name>
    <dbReference type="NCBI Taxonomy" id="382380"/>
    <lineage>
        <taxon>Eukaryota</taxon>
        <taxon>Sar</taxon>
        <taxon>Stramenopiles</taxon>
        <taxon>Ochrophyta</taxon>
        <taxon>Bacillariophyta</taxon>
        <taxon>Coscinodiscophyceae</taxon>
        <taxon>Thalassiosirophycidae</taxon>
        <taxon>Stephanodiscales</taxon>
        <taxon>Stephanodiscaceae</taxon>
        <taxon>Cyclostephanos</taxon>
    </lineage>
</organism>
<proteinExistence type="inferred from homology"/>
<evidence type="ECO:0000256" key="2">
    <source>
        <dbReference type="ARBA" id="ARBA00008661"/>
    </source>
</evidence>
<keyword evidence="4" id="KW-0808">Transferase</keyword>
<evidence type="ECO:0000256" key="5">
    <source>
        <dbReference type="ARBA" id="ARBA00022692"/>
    </source>
</evidence>
<comment type="similarity">
    <text evidence="2 10">Belongs to the glycosyltransferase 31 family.</text>
</comment>
<evidence type="ECO:0000256" key="11">
    <source>
        <dbReference type="SAM" id="MobiDB-lite"/>
    </source>
</evidence>
<keyword evidence="3 10" id="KW-0328">Glycosyltransferase</keyword>
<evidence type="ECO:0000256" key="7">
    <source>
        <dbReference type="ARBA" id="ARBA00022989"/>
    </source>
</evidence>
<accession>A0ABD3R559</accession>
<keyword evidence="9" id="KW-0472">Membrane</keyword>
<gene>
    <name evidence="12" type="ORF">ACHAXA_004973</name>
    <name evidence="13" type="ORF">ACHAXA_006205</name>
</gene>
<evidence type="ECO:0000313" key="13">
    <source>
        <dbReference type="EMBL" id="KAL3815508.1"/>
    </source>
</evidence>
<dbReference type="EMBL" id="JALLPB020000545">
    <property type="protein sequence ID" value="KAL3808119.1"/>
    <property type="molecule type" value="Genomic_DNA"/>
</dbReference>
<keyword evidence="5" id="KW-0812">Transmembrane</keyword>
<evidence type="ECO:0000256" key="1">
    <source>
        <dbReference type="ARBA" id="ARBA00004323"/>
    </source>
</evidence>
<dbReference type="InterPro" id="IPR002659">
    <property type="entry name" value="Glyco_trans_31"/>
</dbReference>
<dbReference type="Pfam" id="PF01762">
    <property type="entry name" value="Galactosyl_T"/>
    <property type="match status" value="1"/>
</dbReference>
<comment type="caution">
    <text evidence="12">The sequence shown here is derived from an EMBL/GenBank/DDBJ whole genome shotgun (WGS) entry which is preliminary data.</text>
</comment>
<name>A0ABD3R559_9STRA</name>
<keyword evidence="7" id="KW-1133">Transmembrane helix</keyword>
<evidence type="ECO:0000256" key="10">
    <source>
        <dbReference type="RuleBase" id="RU363063"/>
    </source>
</evidence>
<dbReference type="Proteomes" id="UP001530377">
    <property type="component" value="Unassembled WGS sequence"/>
</dbReference>
<keyword evidence="14" id="KW-1185">Reference proteome</keyword>
<dbReference type="PANTHER" id="PTHR11214">
    <property type="entry name" value="BETA-1,3-N-ACETYLGLUCOSAMINYLTRANSFERASE"/>
    <property type="match status" value="1"/>
</dbReference>
<evidence type="ECO:0000256" key="6">
    <source>
        <dbReference type="ARBA" id="ARBA00022968"/>
    </source>
</evidence>
<dbReference type="EMBL" id="JALLPB020000196">
    <property type="protein sequence ID" value="KAL3815508.1"/>
    <property type="molecule type" value="Genomic_DNA"/>
</dbReference>
<keyword evidence="8 10" id="KW-0333">Golgi apparatus</keyword>
<protein>
    <recommendedName>
        <fullName evidence="10">Hexosyltransferase</fullName>
        <ecNumber evidence="10">2.4.1.-</ecNumber>
    </recommendedName>
</protein>
<evidence type="ECO:0000256" key="3">
    <source>
        <dbReference type="ARBA" id="ARBA00022676"/>
    </source>
</evidence>
<evidence type="ECO:0000313" key="12">
    <source>
        <dbReference type="EMBL" id="KAL3808119.1"/>
    </source>
</evidence>